<reference evidence="1" key="1">
    <citation type="submission" date="2019-08" db="EMBL/GenBank/DDBJ databases">
        <authorList>
            <person name="Kucharzyk K."/>
            <person name="Murdoch R.W."/>
            <person name="Higgins S."/>
            <person name="Loffler F."/>
        </authorList>
    </citation>
    <scope>NUCLEOTIDE SEQUENCE</scope>
</reference>
<dbReference type="Pfam" id="PF14286">
    <property type="entry name" value="DHHW"/>
    <property type="match status" value="1"/>
</dbReference>
<name>A0A645AC21_9ZZZZ</name>
<organism evidence="1">
    <name type="scientific">bioreactor metagenome</name>
    <dbReference type="NCBI Taxonomy" id="1076179"/>
    <lineage>
        <taxon>unclassified sequences</taxon>
        <taxon>metagenomes</taxon>
        <taxon>ecological metagenomes</taxon>
    </lineage>
</organism>
<protein>
    <recommendedName>
        <fullName evidence="2">AlgX/AlgJ SGNH hydrolase-like domain-containing protein</fullName>
    </recommendedName>
</protein>
<dbReference type="PROSITE" id="PS51257">
    <property type="entry name" value="PROKAR_LIPOPROTEIN"/>
    <property type="match status" value="1"/>
</dbReference>
<dbReference type="InterPro" id="IPR025945">
    <property type="entry name" value="DHHW"/>
</dbReference>
<dbReference type="AlphaFoldDB" id="A0A645AC21"/>
<proteinExistence type="predicted"/>
<evidence type="ECO:0008006" key="2">
    <source>
        <dbReference type="Google" id="ProtNLM"/>
    </source>
</evidence>
<accession>A0A645AC21</accession>
<gene>
    <name evidence="1" type="ORF">SDC9_97462</name>
</gene>
<dbReference type="EMBL" id="VSSQ01013092">
    <property type="protein sequence ID" value="MPM50719.1"/>
    <property type="molecule type" value="Genomic_DNA"/>
</dbReference>
<sequence>MRRKATFLVTLWWVILCGVVGACMLLFANRDPVVSEEENRTLAGLPKLTLQAIQEGEISASFEQFLSDQFFLRSEMVDGATALKHVFSALTVDDLLGEEGDEVFVPARDLTDTSEGDTPSTNAAAEQLQAGADLTEPDTAENATPAGGSASVWLDHKDGTKSALFTYSEEEIQRTADTLNAYAALLPSGGKLHVLIAPRAQTANKLALHLDTESGWYSTVEPTLQTLVNKNIVVHSAYDILQNSIISGEYIYFRTDHHWTARGAYLAANAMLGSEGYQTVPLSDYQEKSISGYLGSIYLHARNAKLKDLTDTIEVFYPLLPAQSYRVSNTYKKGALPVIDEAQTNYLVFLGGTYGPYRLLEGGYQTGRNMLMICDSFGNSIAPFFLPYYDNVYMVDFRDEYYTREEARGSVKDYIRRCGINDIYIVLSETNGIGSAYIDRMMPANME</sequence>
<evidence type="ECO:0000313" key="1">
    <source>
        <dbReference type="EMBL" id="MPM50719.1"/>
    </source>
</evidence>
<comment type="caution">
    <text evidence="1">The sequence shown here is derived from an EMBL/GenBank/DDBJ whole genome shotgun (WGS) entry which is preliminary data.</text>
</comment>